<dbReference type="Gene3D" id="3.30.420.10">
    <property type="entry name" value="Ribonuclease H-like superfamily/Ribonuclease H"/>
    <property type="match status" value="1"/>
</dbReference>
<evidence type="ECO:0000256" key="1">
    <source>
        <dbReference type="ARBA" id="ARBA00022722"/>
    </source>
</evidence>
<dbReference type="Proteomes" id="UP001595891">
    <property type="component" value="Unassembled WGS sequence"/>
</dbReference>
<comment type="caution">
    <text evidence="4">The sequence shown here is derived from an EMBL/GenBank/DDBJ whole genome shotgun (WGS) entry which is preliminary data.</text>
</comment>
<dbReference type="SUPFAM" id="SSF53098">
    <property type="entry name" value="Ribonuclease H-like"/>
    <property type="match status" value="1"/>
</dbReference>
<evidence type="ECO:0000256" key="2">
    <source>
        <dbReference type="ARBA" id="ARBA00022801"/>
    </source>
</evidence>
<sequence>MPNQMWSTAPLVAFDLEGTGSQDRENEAILEVGVVPLVDGSPDVAHTYHSIVNPGRRIPRRPWSPPGLTSDMLALGPTLDHILPELVARLDGAYIVGSTVKPWMSLANCRYCSTDH</sequence>
<evidence type="ECO:0000313" key="5">
    <source>
        <dbReference type="Proteomes" id="UP001595891"/>
    </source>
</evidence>
<dbReference type="EMBL" id="JBHSFN010000005">
    <property type="protein sequence ID" value="MFC4586394.1"/>
    <property type="molecule type" value="Genomic_DNA"/>
</dbReference>
<keyword evidence="1" id="KW-0540">Nuclease</keyword>
<accession>A0ABV9EE93</accession>
<dbReference type="RefSeq" id="WP_262846687.1">
    <property type="nucleotide sequence ID" value="NZ_JANZYP010000050.1"/>
</dbReference>
<dbReference type="GO" id="GO:0004527">
    <property type="term" value="F:exonuclease activity"/>
    <property type="evidence" value="ECO:0007669"/>
    <property type="project" value="UniProtKB-KW"/>
</dbReference>
<keyword evidence="3 4" id="KW-0269">Exonuclease</keyword>
<keyword evidence="2" id="KW-0378">Hydrolase</keyword>
<evidence type="ECO:0000256" key="3">
    <source>
        <dbReference type="ARBA" id="ARBA00022839"/>
    </source>
</evidence>
<name>A0ABV9EE93_9ACTN</name>
<dbReference type="PANTHER" id="PTHR30231:SF4">
    <property type="entry name" value="PROTEIN NEN2"/>
    <property type="match status" value="1"/>
</dbReference>
<dbReference type="PANTHER" id="PTHR30231">
    <property type="entry name" value="DNA POLYMERASE III SUBUNIT EPSILON"/>
    <property type="match status" value="1"/>
</dbReference>
<gene>
    <name evidence="4" type="ORF">ACFO8L_09940</name>
</gene>
<dbReference type="InterPro" id="IPR012337">
    <property type="entry name" value="RNaseH-like_sf"/>
</dbReference>
<dbReference type="InterPro" id="IPR036397">
    <property type="entry name" value="RNaseH_sf"/>
</dbReference>
<protein>
    <submittedName>
        <fullName evidence="4">Exonuclease domain-containing protein</fullName>
    </submittedName>
</protein>
<proteinExistence type="predicted"/>
<keyword evidence="5" id="KW-1185">Reference proteome</keyword>
<reference evidence="5" key="1">
    <citation type="journal article" date="2019" name="Int. J. Syst. Evol. Microbiol.">
        <title>The Global Catalogue of Microorganisms (GCM) 10K type strain sequencing project: providing services to taxonomists for standard genome sequencing and annotation.</title>
        <authorList>
            <consortium name="The Broad Institute Genomics Platform"/>
            <consortium name="The Broad Institute Genome Sequencing Center for Infectious Disease"/>
            <person name="Wu L."/>
            <person name="Ma J."/>
        </authorList>
    </citation>
    <scope>NUCLEOTIDE SEQUENCE [LARGE SCALE GENOMIC DNA]</scope>
    <source>
        <strain evidence="5">CCUG 49560</strain>
    </source>
</reference>
<evidence type="ECO:0000313" key="4">
    <source>
        <dbReference type="EMBL" id="MFC4586394.1"/>
    </source>
</evidence>
<organism evidence="4 5">
    <name type="scientific">Sphaerisporangium corydalis</name>
    <dbReference type="NCBI Taxonomy" id="1441875"/>
    <lineage>
        <taxon>Bacteria</taxon>
        <taxon>Bacillati</taxon>
        <taxon>Actinomycetota</taxon>
        <taxon>Actinomycetes</taxon>
        <taxon>Streptosporangiales</taxon>
        <taxon>Streptosporangiaceae</taxon>
        <taxon>Sphaerisporangium</taxon>
    </lineage>
</organism>